<organism evidence="2 3">
    <name type="scientific">Hyaloscypha variabilis (strain UAMH 11265 / GT02V1 / F)</name>
    <name type="common">Meliniomyces variabilis</name>
    <dbReference type="NCBI Taxonomy" id="1149755"/>
    <lineage>
        <taxon>Eukaryota</taxon>
        <taxon>Fungi</taxon>
        <taxon>Dikarya</taxon>
        <taxon>Ascomycota</taxon>
        <taxon>Pezizomycotina</taxon>
        <taxon>Leotiomycetes</taxon>
        <taxon>Helotiales</taxon>
        <taxon>Hyaloscyphaceae</taxon>
        <taxon>Hyaloscypha</taxon>
        <taxon>Hyaloscypha variabilis</taxon>
    </lineage>
</organism>
<keyword evidence="3" id="KW-1185">Reference proteome</keyword>
<dbReference type="Proteomes" id="UP000235786">
    <property type="component" value="Unassembled WGS sequence"/>
</dbReference>
<keyword evidence="1" id="KW-1133">Transmembrane helix</keyword>
<accession>A0A2J6RMZ5</accession>
<keyword evidence="1" id="KW-0812">Transmembrane</keyword>
<dbReference type="EMBL" id="KZ613946">
    <property type="protein sequence ID" value="PMD39891.1"/>
    <property type="molecule type" value="Genomic_DNA"/>
</dbReference>
<keyword evidence="1" id="KW-0472">Membrane</keyword>
<dbReference type="AlphaFoldDB" id="A0A2J6RMZ5"/>
<proteinExistence type="predicted"/>
<reference evidence="2 3" key="1">
    <citation type="submission" date="2016-04" db="EMBL/GenBank/DDBJ databases">
        <title>A degradative enzymes factory behind the ericoid mycorrhizal symbiosis.</title>
        <authorList>
            <consortium name="DOE Joint Genome Institute"/>
            <person name="Martino E."/>
            <person name="Morin E."/>
            <person name="Grelet G."/>
            <person name="Kuo A."/>
            <person name="Kohler A."/>
            <person name="Daghino S."/>
            <person name="Barry K."/>
            <person name="Choi C."/>
            <person name="Cichocki N."/>
            <person name="Clum A."/>
            <person name="Copeland A."/>
            <person name="Hainaut M."/>
            <person name="Haridas S."/>
            <person name="Labutti K."/>
            <person name="Lindquist E."/>
            <person name="Lipzen A."/>
            <person name="Khouja H.-R."/>
            <person name="Murat C."/>
            <person name="Ohm R."/>
            <person name="Olson A."/>
            <person name="Spatafora J."/>
            <person name="Veneault-Fourrey C."/>
            <person name="Henrissat B."/>
            <person name="Grigoriev I."/>
            <person name="Martin F."/>
            <person name="Perotto S."/>
        </authorList>
    </citation>
    <scope>NUCLEOTIDE SEQUENCE [LARGE SCALE GENOMIC DNA]</scope>
    <source>
        <strain evidence="2 3">F</strain>
    </source>
</reference>
<sequence>MRPSQERAGLSPQIASMSLSSLNGPTGCTHAVCFDGGSWADPGRIMAPPFSPRPAVYVSLPDRPHRPAIPTPRIKRLQAASGLPDTARRPSSEAVPGMVRLPAEDQDRTRRCLPVATTPPWVMGGAWVMVMVALLLVSLAGAGATFHGAASALGLARQDSHFTFDSSVPRARLSSLLLLRC</sequence>
<evidence type="ECO:0000313" key="2">
    <source>
        <dbReference type="EMBL" id="PMD39891.1"/>
    </source>
</evidence>
<evidence type="ECO:0000313" key="3">
    <source>
        <dbReference type="Proteomes" id="UP000235786"/>
    </source>
</evidence>
<gene>
    <name evidence="2" type="ORF">L207DRAFT_529816</name>
</gene>
<evidence type="ECO:0000256" key="1">
    <source>
        <dbReference type="SAM" id="Phobius"/>
    </source>
</evidence>
<feature type="transmembrane region" description="Helical" evidence="1">
    <location>
        <begin position="121"/>
        <end position="142"/>
    </location>
</feature>
<name>A0A2J6RMZ5_HYAVF</name>
<protein>
    <submittedName>
        <fullName evidence="2">Uncharacterized protein</fullName>
    </submittedName>
</protein>